<dbReference type="Pfam" id="PF00005">
    <property type="entry name" value="ABC_tran"/>
    <property type="match status" value="1"/>
</dbReference>
<keyword evidence="4 7" id="KW-0067">ATP-binding</keyword>
<dbReference type="GO" id="GO:0005524">
    <property type="term" value="F:ATP binding"/>
    <property type="evidence" value="ECO:0007669"/>
    <property type="project" value="UniProtKB-KW"/>
</dbReference>
<keyword evidence="3" id="KW-0547">Nucleotide-binding</keyword>
<evidence type="ECO:0000256" key="1">
    <source>
        <dbReference type="ARBA" id="ARBA00004202"/>
    </source>
</evidence>
<evidence type="ECO:0000313" key="8">
    <source>
        <dbReference type="Proteomes" id="UP001500618"/>
    </source>
</evidence>
<dbReference type="InterPro" id="IPR050763">
    <property type="entry name" value="ABC_transporter_ATP-binding"/>
</dbReference>
<dbReference type="InterPro" id="IPR003593">
    <property type="entry name" value="AAA+_ATPase"/>
</dbReference>
<dbReference type="PANTHER" id="PTHR42711:SF16">
    <property type="entry name" value="ABC TRANSPORTER ATP-BINDING PROTEIN"/>
    <property type="match status" value="1"/>
</dbReference>
<dbReference type="RefSeq" id="WP_163569111.1">
    <property type="nucleotide sequence ID" value="NZ_BAAANY010000011.1"/>
</dbReference>
<dbReference type="InterPro" id="IPR003439">
    <property type="entry name" value="ABC_transporter-like_ATP-bd"/>
</dbReference>
<evidence type="ECO:0000256" key="2">
    <source>
        <dbReference type="ARBA" id="ARBA00022448"/>
    </source>
</evidence>
<dbReference type="Proteomes" id="UP001500618">
    <property type="component" value="Unassembled WGS sequence"/>
</dbReference>
<dbReference type="EMBL" id="BAAANY010000011">
    <property type="protein sequence ID" value="GAA1682991.1"/>
    <property type="molecule type" value="Genomic_DNA"/>
</dbReference>
<organism evidence="7 8">
    <name type="scientific">Fodinicola feengrottensis</name>
    <dbReference type="NCBI Taxonomy" id="435914"/>
    <lineage>
        <taxon>Bacteria</taxon>
        <taxon>Bacillati</taxon>
        <taxon>Actinomycetota</taxon>
        <taxon>Actinomycetes</taxon>
        <taxon>Mycobacteriales</taxon>
        <taxon>Fodinicola</taxon>
    </lineage>
</organism>
<evidence type="ECO:0000313" key="7">
    <source>
        <dbReference type="EMBL" id="GAA1682991.1"/>
    </source>
</evidence>
<proteinExistence type="predicted"/>
<feature type="domain" description="ABC transporter" evidence="6">
    <location>
        <begin position="16"/>
        <end position="223"/>
    </location>
</feature>
<sequence length="223" mass="23694">MPKARTRKPAGPPAAIEASGVVVSFGGTPVLNKVGVRVEYGQAVSLVGRNGSGKSTLLRCIGGLLQPDSGTVRVAGVDPARTGPALWRDVVMLLGDEAWYPDLTVIEHLELLRAVHAPVPDDIPRPADLLEAFGLTERADVVPAVLSSGQRQRLMLATALCRPSKVLMLDEPEQRLDTDIRPILAELLAERVKAGAALLLASHDKTLIDGVGARVRSLDQVSE</sequence>
<evidence type="ECO:0000259" key="6">
    <source>
        <dbReference type="PROSITE" id="PS50893"/>
    </source>
</evidence>
<keyword evidence="8" id="KW-1185">Reference proteome</keyword>
<dbReference type="PROSITE" id="PS50893">
    <property type="entry name" value="ABC_TRANSPORTER_2"/>
    <property type="match status" value="1"/>
</dbReference>
<comment type="subcellular location">
    <subcellularLocation>
        <location evidence="1">Cell membrane</location>
        <topology evidence="1">Peripheral membrane protein</topology>
    </subcellularLocation>
</comment>
<dbReference type="CDD" id="cd03230">
    <property type="entry name" value="ABC_DR_subfamily_A"/>
    <property type="match status" value="1"/>
</dbReference>
<evidence type="ECO:0000256" key="4">
    <source>
        <dbReference type="ARBA" id="ARBA00022840"/>
    </source>
</evidence>
<dbReference type="Gene3D" id="3.40.50.300">
    <property type="entry name" value="P-loop containing nucleotide triphosphate hydrolases"/>
    <property type="match status" value="1"/>
</dbReference>
<keyword evidence="5" id="KW-0046">Antibiotic resistance</keyword>
<dbReference type="SUPFAM" id="SSF52540">
    <property type="entry name" value="P-loop containing nucleoside triphosphate hydrolases"/>
    <property type="match status" value="1"/>
</dbReference>
<protein>
    <submittedName>
        <fullName evidence="7">ABC transporter ATP-binding protein</fullName>
    </submittedName>
</protein>
<dbReference type="PROSITE" id="PS00211">
    <property type="entry name" value="ABC_TRANSPORTER_1"/>
    <property type="match status" value="1"/>
</dbReference>
<reference evidence="7 8" key="1">
    <citation type="journal article" date="2019" name="Int. J. Syst. Evol. Microbiol.">
        <title>The Global Catalogue of Microorganisms (GCM) 10K type strain sequencing project: providing services to taxonomists for standard genome sequencing and annotation.</title>
        <authorList>
            <consortium name="The Broad Institute Genomics Platform"/>
            <consortium name="The Broad Institute Genome Sequencing Center for Infectious Disease"/>
            <person name="Wu L."/>
            <person name="Ma J."/>
        </authorList>
    </citation>
    <scope>NUCLEOTIDE SEQUENCE [LARGE SCALE GENOMIC DNA]</scope>
    <source>
        <strain evidence="7 8">JCM 14718</strain>
    </source>
</reference>
<dbReference type="SMART" id="SM00382">
    <property type="entry name" value="AAA"/>
    <property type="match status" value="1"/>
</dbReference>
<dbReference type="InterPro" id="IPR027417">
    <property type="entry name" value="P-loop_NTPase"/>
</dbReference>
<evidence type="ECO:0000256" key="3">
    <source>
        <dbReference type="ARBA" id="ARBA00022741"/>
    </source>
</evidence>
<name>A0ABN2H716_9ACTN</name>
<comment type="caution">
    <text evidence="7">The sequence shown here is derived from an EMBL/GenBank/DDBJ whole genome shotgun (WGS) entry which is preliminary data.</text>
</comment>
<accession>A0ABN2H716</accession>
<dbReference type="InterPro" id="IPR017871">
    <property type="entry name" value="ABC_transporter-like_CS"/>
</dbReference>
<dbReference type="PANTHER" id="PTHR42711">
    <property type="entry name" value="ABC TRANSPORTER ATP-BINDING PROTEIN"/>
    <property type="match status" value="1"/>
</dbReference>
<gene>
    <name evidence="7" type="ORF">GCM10009765_35270</name>
</gene>
<keyword evidence="2" id="KW-0813">Transport</keyword>
<evidence type="ECO:0000256" key="5">
    <source>
        <dbReference type="ARBA" id="ARBA00023251"/>
    </source>
</evidence>